<dbReference type="Gene3D" id="3.30.740.10">
    <property type="entry name" value="Protein Inhibitor Of Neuronal Nitric Oxide Synthase"/>
    <property type="match status" value="1"/>
</dbReference>
<organism evidence="2 3">
    <name type="scientific">Aquilegia coerulea</name>
    <name type="common">Rocky mountain columbine</name>
    <dbReference type="NCBI Taxonomy" id="218851"/>
    <lineage>
        <taxon>Eukaryota</taxon>
        <taxon>Viridiplantae</taxon>
        <taxon>Streptophyta</taxon>
        <taxon>Embryophyta</taxon>
        <taxon>Tracheophyta</taxon>
        <taxon>Spermatophyta</taxon>
        <taxon>Magnoliopsida</taxon>
        <taxon>Ranunculales</taxon>
        <taxon>Ranunculaceae</taxon>
        <taxon>Thalictroideae</taxon>
        <taxon>Aquilegia</taxon>
    </lineage>
</organism>
<dbReference type="Pfam" id="PF01221">
    <property type="entry name" value="Dynein_light"/>
    <property type="match status" value="1"/>
</dbReference>
<dbReference type="GO" id="GO:0007017">
    <property type="term" value="P:microtubule-based process"/>
    <property type="evidence" value="ECO:0007669"/>
    <property type="project" value="InterPro"/>
</dbReference>
<feature type="compositionally biased region" description="Basic and acidic residues" evidence="1">
    <location>
        <begin position="129"/>
        <end position="162"/>
    </location>
</feature>
<feature type="region of interest" description="Disordered" evidence="1">
    <location>
        <begin position="1"/>
        <end position="75"/>
    </location>
</feature>
<dbReference type="OrthoDB" id="6506078at2759"/>
<dbReference type="EMBL" id="KZ305019">
    <property type="protein sequence ID" value="PIA62381.1"/>
    <property type="molecule type" value="Genomic_DNA"/>
</dbReference>
<accession>A0A2G5F311</accession>
<dbReference type="GO" id="GO:0045505">
    <property type="term" value="F:dynein intermediate chain binding"/>
    <property type="evidence" value="ECO:0007669"/>
    <property type="project" value="TreeGrafter"/>
</dbReference>
<dbReference type="AlphaFoldDB" id="A0A2G5F311"/>
<dbReference type="PANTHER" id="PTHR11886">
    <property type="entry name" value="DYNEIN LIGHT CHAIN"/>
    <property type="match status" value="1"/>
</dbReference>
<protein>
    <recommendedName>
        <fullName evidence="4">Dynein light chain</fullName>
    </recommendedName>
</protein>
<sequence>MALRRSLSTSETKKKSSTMDPSFPTTTTKTPTTADPIPSSTLNKNKIKPHYNYYPKPNSSHNKPLHHNPSSFNSSDLATHVQTHFLTKSFSVSSNSNSSFLNKITHQSHNPTQNHQQQQIQKQSKQQPNKKEISVVMEKQKPKKEVEKTKVKKGSKEGKLEEAKEEVEEEAKRVSISLISNGGRRKSFCDSKIELNEFMFNASARIVAVDMPPFMQIHAVNCARKTHDSLEKLSSKILACTLKKEFDEVYGPAWHCIVGTSFGSFVTHSVGGFLYFSIDNKLYFLLFKTTVQKAD</sequence>
<feature type="compositionally biased region" description="Polar residues" evidence="1">
    <location>
        <begin position="57"/>
        <end position="75"/>
    </location>
</feature>
<name>A0A2G5F311_AQUCA</name>
<feature type="compositionally biased region" description="Low complexity" evidence="1">
    <location>
        <begin position="100"/>
        <end position="127"/>
    </location>
</feature>
<feature type="region of interest" description="Disordered" evidence="1">
    <location>
        <begin position="100"/>
        <end position="163"/>
    </location>
</feature>
<proteinExistence type="predicted"/>
<evidence type="ECO:0000256" key="1">
    <source>
        <dbReference type="SAM" id="MobiDB-lite"/>
    </source>
</evidence>
<evidence type="ECO:0008006" key="4">
    <source>
        <dbReference type="Google" id="ProtNLM"/>
    </source>
</evidence>
<dbReference type="InParanoid" id="A0A2G5F311"/>
<keyword evidence="3" id="KW-1185">Reference proteome</keyword>
<dbReference type="PANTHER" id="PTHR11886:SF80">
    <property type="entry name" value="OS01G0555600 PROTEIN"/>
    <property type="match status" value="1"/>
</dbReference>
<feature type="compositionally biased region" description="Low complexity" evidence="1">
    <location>
        <begin position="18"/>
        <end position="33"/>
    </location>
</feature>
<dbReference type="SMART" id="SM01375">
    <property type="entry name" value="Dynein_light"/>
    <property type="match status" value="1"/>
</dbReference>
<reference evidence="2 3" key="1">
    <citation type="submission" date="2017-09" db="EMBL/GenBank/DDBJ databases">
        <title>WGS assembly of Aquilegia coerulea Goldsmith.</title>
        <authorList>
            <person name="Hodges S."/>
            <person name="Kramer E."/>
            <person name="Nordborg M."/>
            <person name="Tomkins J."/>
            <person name="Borevitz J."/>
            <person name="Derieg N."/>
            <person name="Yan J."/>
            <person name="Mihaltcheva S."/>
            <person name="Hayes R.D."/>
            <person name="Rokhsar D."/>
        </authorList>
    </citation>
    <scope>NUCLEOTIDE SEQUENCE [LARGE SCALE GENOMIC DNA]</scope>
    <source>
        <strain evidence="3">cv. Goldsmith</strain>
    </source>
</reference>
<feature type="compositionally biased region" description="Low complexity" evidence="1">
    <location>
        <begin position="1"/>
        <end position="10"/>
    </location>
</feature>
<evidence type="ECO:0000313" key="2">
    <source>
        <dbReference type="EMBL" id="PIA62381.1"/>
    </source>
</evidence>
<gene>
    <name evidence="2" type="ORF">AQUCO_00200403v1</name>
</gene>
<dbReference type="InterPro" id="IPR037177">
    <property type="entry name" value="DLC_sf"/>
</dbReference>
<evidence type="ECO:0000313" key="3">
    <source>
        <dbReference type="Proteomes" id="UP000230069"/>
    </source>
</evidence>
<dbReference type="GO" id="GO:0005868">
    <property type="term" value="C:cytoplasmic dynein complex"/>
    <property type="evidence" value="ECO:0007669"/>
    <property type="project" value="TreeGrafter"/>
</dbReference>
<dbReference type="FunFam" id="3.30.740.10:FF:000003">
    <property type="entry name" value="Dynein light chain"/>
    <property type="match status" value="1"/>
</dbReference>
<dbReference type="STRING" id="218851.A0A2G5F311"/>
<dbReference type="InterPro" id="IPR001372">
    <property type="entry name" value="Dynein_light_chain_typ-1/2"/>
</dbReference>
<dbReference type="Proteomes" id="UP000230069">
    <property type="component" value="Unassembled WGS sequence"/>
</dbReference>
<dbReference type="SUPFAM" id="SSF54648">
    <property type="entry name" value="DLC"/>
    <property type="match status" value="1"/>
</dbReference>